<dbReference type="AlphaFoldDB" id="A0A1W1Y8E3"/>
<keyword evidence="11" id="KW-1003">Cell membrane</keyword>
<evidence type="ECO:0000256" key="12">
    <source>
        <dbReference type="RuleBase" id="RU000483"/>
    </source>
</evidence>
<dbReference type="NCBIfam" id="TIGR01131">
    <property type="entry name" value="ATP_synt_6_or_A"/>
    <property type="match status" value="1"/>
</dbReference>
<dbReference type="GO" id="GO:0005886">
    <property type="term" value="C:plasma membrane"/>
    <property type="evidence" value="ECO:0007669"/>
    <property type="project" value="UniProtKB-SubCell"/>
</dbReference>
<gene>
    <name evidence="11" type="primary">atpB</name>
    <name evidence="13" type="ORF">SAMN04488500_10174</name>
</gene>
<feature type="transmembrane region" description="Helical" evidence="11">
    <location>
        <begin position="110"/>
        <end position="129"/>
    </location>
</feature>
<evidence type="ECO:0000313" key="14">
    <source>
        <dbReference type="Proteomes" id="UP000192738"/>
    </source>
</evidence>
<dbReference type="STRING" id="112901.SAMN04488500_10174"/>
<name>A0A1W1Y8E3_9FIRM</name>
<keyword evidence="5 11" id="KW-0812">Transmembrane</keyword>
<keyword evidence="3 11" id="KW-0813">Transport</keyword>
<keyword evidence="9 11" id="KW-0472">Membrane</keyword>
<dbReference type="GO" id="GO:0045259">
    <property type="term" value="C:proton-transporting ATP synthase complex"/>
    <property type="evidence" value="ECO:0007669"/>
    <property type="project" value="UniProtKB-KW"/>
</dbReference>
<dbReference type="InterPro" id="IPR000568">
    <property type="entry name" value="ATP_synth_F0_asu"/>
</dbReference>
<keyword evidence="7 11" id="KW-1133">Transmembrane helix</keyword>
<evidence type="ECO:0000256" key="8">
    <source>
        <dbReference type="ARBA" id="ARBA00023065"/>
    </source>
</evidence>
<keyword evidence="14" id="KW-1185">Reference proteome</keyword>
<comment type="subcellular location">
    <subcellularLocation>
        <location evidence="11 12">Cell membrane</location>
        <topology evidence="11 12">Multi-pass membrane protein</topology>
    </subcellularLocation>
    <subcellularLocation>
        <location evidence="1">Membrane</location>
        <topology evidence="1">Multi-pass membrane protein</topology>
    </subcellularLocation>
</comment>
<organism evidence="13 14">
    <name type="scientific">Sporomusa malonica</name>
    <dbReference type="NCBI Taxonomy" id="112901"/>
    <lineage>
        <taxon>Bacteria</taxon>
        <taxon>Bacillati</taxon>
        <taxon>Bacillota</taxon>
        <taxon>Negativicutes</taxon>
        <taxon>Selenomonadales</taxon>
        <taxon>Sporomusaceae</taxon>
        <taxon>Sporomusa</taxon>
    </lineage>
</organism>
<dbReference type="InterPro" id="IPR035908">
    <property type="entry name" value="F0_ATP_A_sf"/>
</dbReference>
<feature type="transmembrane region" description="Helical" evidence="11">
    <location>
        <begin position="79"/>
        <end position="98"/>
    </location>
</feature>
<feature type="transmembrane region" description="Helical" evidence="11">
    <location>
        <begin position="167"/>
        <end position="187"/>
    </location>
</feature>
<dbReference type="PRINTS" id="PR00123">
    <property type="entry name" value="ATPASEA"/>
</dbReference>
<feature type="transmembrane region" description="Helical" evidence="11">
    <location>
        <begin position="25"/>
        <end position="43"/>
    </location>
</feature>
<dbReference type="HAMAP" id="MF_01393">
    <property type="entry name" value="ATP_synth_a_bact"/>
    <property type="match status" value="1"/>
</dbReference>
<dbReference type="PANTHER" id="PTHR42823">
    <property type="entry name" value="ATP SYNTHASE SUBUNIT A, CHLOROPLASTIC"/>
    <property type="match status" value="1"/>
</dbReference>
<dbReference type="SUPFAM" id="SSF81336">
    <property type="entry name" value="F1F0 ATP synthase subunit A"/>
    <property type="match status" value="1"/>
</dbReference>
<evidence type="ECO:0000313" key="13">
    <source>
        <dbReference type="EMBL" id="SMC32091.1"/>
    </source>
</evidence>
<evidence type="ECO:0000256" key="10">
    <source>
        <dbReference type="ARBA" id="ARBA00023310"/>
    </source>
</evidence>
<keyword evidence="8 11" id="KW-0406">Ion transport</keyword>
<dbReference type="InterPro" id="IPR023011">
    <property type="entry name" value="ATP_synth_F0_asu_AS"/>
</dbReference>
<keyword evidence="4 11" id="KW-0138">CF(0)</keyword>
<feature type="transmembrane region" description="Helical" evidence="11">
    <location>
        <begin position="193"/>
        <end position="217"/>
    </location>
</feature>
<reference evidence="13 14" key="1">
    <citation type="submission" date="2017-04" db="EMBL/GenBank/DDBJ databases">
        <authorList>
            <person name="Afonso C.L."/>
            <person name="Miller P.J."/>
            <person name="Scott M.A."/>
            <person name="Spackman E."/>
            <person name="Goraichik I."/>
            <person name="Dimitrov K.M."/>
            <person name="Suarez D.L."/>
            <person name="Swayne D.E."/>
        </authorList>
    </citation>
    <scope>NUCLEOTIDE SEQUENCE [LARGE SCALE GENOMIC DNA]</scope>
    <source>
        <strain evidence="13 14">DSM 5090</strain>
    </source>
</reference>
<dbReference type="InterPro" id="IPR045082">
    <property type="entry name" value="ATP_syn_F0_a_bact/chloroplast"/>
</dbReference>
<sequence>MGHGGEEIGGHKLVNFAGMIFHLDTLYMTWLTMAIIIVGAVIARRGKEIVPRGWQNFVEMVIEELLTQIEATMGPKGKIFAPFIMTLFLFLLVSNWLGLVPGFTSPTNDINTTLGLALAVLVLVHGLSIHTKGIVPYIKHFFQPHVLFFPITVVEELAKPVTLSFRLFGNILAGEILIVILGILVPYVVPTLWLAFSVFVGIIQALIFTMLSMSYLAGALQDHHD</sequence>
<keyword evidence="10 11" id="KW-0066">ATP synthesis</keyword>
<dbReference type="OrthoDB" id="9789241at2"/>
<keyword evidence="6 11" id="KW-0375">Hydrogen ion transport</keyword>
<dbReference type="Proteomes" id="UP000192738">
    <property type="component" value="Unassembled WGS sequence"/>
</dbReference>
<accession>A0A1W1Y8E3</accession>
<dbReference type="PANTHER" id="PTHR42823:SF3">
    <property type="entry name" value="ATP SYNTHASE SUBUNIT A, CHLOROPLASTIC"/>
    <property type="match status" value="1"/>
</dbReference>
<evidence type="ECO:0000256" key="5">
    <source>
        <dbReference type="ARBA" id="ARBA00022692"/>
    </source>
</evidence>
<evidence type="ECO:0000256" key="9">
    <source>
        <dbReference type="ARBA" id="ARBA00023136"/>
    </source>
</evidence>
<dbReference type="CDD" id="cd00310">
    <property type="entry name" value="ATP-synt_Fo_a_6"/>
    <property type="match status" value="1"/>
</dbReference>
<evidence type="ECO:0000256" key="6">
    <source>
        <dbReference type="ARBA" id="ARBA00022781"/>
    </source>
</evidence>
<comment type="similarity">
    <text evidence="2 11 12">Belongs to the ATPase A chain family.</text>
</comment>
<dbReference type="GO" id="GO:0042777">
    <property type="term" value="P:proton motive force-driven plasma membrane ATP synthesis"/>
    <property type="evidence" value="ECO:0007669"/>
    <property type="project" value="TreeGrafter"/>
</dbReference>
<comment type="function">
    <text evidence="11 12">Key component of the proton channel; it plays a direct role in the translocation of protons across the membrane.</text>
</comment>
<dbReference type="GO" id="GO:0046933">
    <property type="term" value="F:proton-transporting ATP synthase activity, rotational mechanism"/>
    <property type="evidence" value="ECO:0007669"/>
    <property type="project" value="UniProtKB-UniRule"/>
</dbReference>
<dbReference type="PROSITE" id="PS00449">
    <property type="entry name" value="ATPASE_A"/>
    <property type="match status" value="1"/>
</dbReference>
<protein>
    <recommendedName>
        <fullName evidence="11 12">ATP synthase subunit a</fullName>
    </recommendedName>
    <alternativeName>
        <fullName evidence="11">ATP synthase F0 sector subunit a</fullName>
    </alternativeName>
    <alternativeName>
        <fullName evidence="11">F-ATPase subunit 6</fullName>
    </alternativeName>
</protein>
<evidence type="ECO:0000256" key="11">
    <source>
        <dbReference type="HAMAP-Rule" id="MF_01393"/>
    </source>
</evidence>
<dbReference type="Gene3D" id="1.20.120.220">
    <property type="entry name" value="ATP synthase, F0 complex, subunit A"/>
    <property type="match status" value="1"/>
</dbReference>
<evidence type="ECO:0000256" key="1">
    <source>
        <dbReference type="ARBA" id="ARBA00004141"/>
    </source>
</evidence>
<evidence type="ECO:0000256" key="4">
    <source>
        <dbReference type="ARBA" id="ARBA00022547"/>
    </source>
</evidence>
<evidence type="ECO:0000256" key="3">
    <source>
        <dbReference type="ARBA" id="ARBA00022448"/>
    </source>
</evidence>
<proteinExistence type="inferred from homology"/>
<dbReference type="EMBL" id="FWXI01000001">
    <property type="protein sequence ID" value="SMC32091.1"/>
    <property type="molecule type" value="Genomic_DNA"/>
</dbReference>
<dbReference type="Pfam" id="PF00119">
    <property type="entry name" value="ATP-synt_A"/>
    <property type="match status" value="1"/>
</dbReference>
<evidence type="ECO:0000256" key="2">
    <source>
        <dbReference type="ARBA" id="ARBA00006810"/>
    </source>
</evidence>
<evidence type="ECO:0000256" key="7">
    <source>
        <dbReference type="ARBA" id="ARBA00022989"/>
    </source>
</evidence>